<keyword evidence="6" id="KW-1185">Reference proteome</keyword>
<name>A0A402D2U6_9BACT</name>
<dbReference type="KEGG" id="ccot:CCAX7_004970"/>
<proteinExistence type="inferred from homology"/>
<dbReference type="OrthoDB" id="3308423at2"/>
<dbReference type="GO" id="GO:0005975">
    <property type="term" value="P:carbohydrate metabolic process"/>
    <property type="evidence" value="ECO:0007669"/>
    <property type="project" value="InterPro"/>
</dbReference>
<keyword evidence="2 4" id="KW-0378">Hydrolase</keyword>
<dbReference type="SUPFAM" id="SSF75005">
    <property type="entry name" value="Arabinanase/levansucrase/invertase"/>
    <property type="match status" value="1"/>
</dbReference>
<comment type="similarity">
    <text evidence="1 4">Belongs to the glycosyl hydrolase 43 family.</text>
</comment>
<dbReference type="GO" id="GO:0004553">
    <property type="term" value="F:hydrolase activity, hydrolyzing O-glycosyl compounds"/>
    <property type="evidence" value="ECO:0007669"/>
    <property type="project" value="InterPro"/>
</dbReference>
<dbReference type="InterPro" id="IPR006710">
    <property type="entry name" value="Glyco_hydro_43"/>
</dbReference>
<reference evidence="5 6" key="1">
    <citation type="journal article" date="2019" name="Int. J. Syst. Evol. Microbiol.">
        <title>Capsulimonas corticalis gen. nov., sp. nov., an aerobic capsulated bacterium, of a novel bacterial order, Capsulimonadales ord. nov., of the class Armatimonadia of the phylum Armatimonadetes.</title>
        <authorList>
            <person name="Li J."/>
            <person name="Kudo C."/>
            <person name="Tonouchi A."/>
        </authorList>
    </citation>
    <scope>NUCLEOTIDE SEQUENCE [LARGE SCALE GENOMIC DNA]</scope>
    <source>
        <strain evidence="5 6">AX-7</strain>
    </source>
</reference>
<dbReference type="Proteomes" id="UP000287394">
    <property type="component" value="Chromosome"/>
</dbReference>
<evidence type="ECO:0000256" key="2">
    <source>
        <dbReference type="ARBA" id="ARBA00022801"/>
    </source>
</evidence>
<dbReference type="Pfam" id="PF04616">
    <property type="entry name" value="Glyco_hydro_43"/>
    <property type="match status" value="1"/>
</dbReference>
<keyword evidence="3 4" id="KW-0326">Glycosidase</keyword>
<evidence type="ECO:0000313" key="5">
    <source>
        <dbReference type="EMBL" id="BDI28446.1"/>
    </source>
</evidence>
<dbReference type="PANTHER" id="PTHR42812">
    <property type="entry name" value="BETA-XYLOSIDASE"/>
    <property type="match status" value="1"/>
</dbReference>
<dbReference type="RefSeq" id="WP_119323812.1">
    <property type="nucleotide sequence ID" value="NZ_AP025739.1"/>
</dbReference>
<dbReference type="InterPro" id="IPR051795">
    <property type="entry name" value="Glycosyl_Hydrlase_43"/>
</dbReference>
<accession>A0A402D2U6</accession>
<sequence length="365" mass="41054">MSKNLRPILITLAFLAATAAHAAPKTFTYSNPLNFQYTTEKTPAEQELRDPCIIHEGDTYYTIFTMWPFANKEDGRMGLTDNGSSPGIRIYSSKDLKNWTPGKWLVKSSDLAENCPYKHRFWAPEIHKIQGKFYLIFTADNWLKKEYNSSGEWGYHAFVGVADKVTGPYKHITYIKDSACDTTIMDGGDGKVYAIMPFGDLFEQPIDLSQLEQDKITLGERKKIFSKNSDDPAQPSPGYCEGPWGMKIGKRYYLFYAENFENGGYWTGVAYADNPLGPWRKDPRMKLFEGGHLTVFKGPDYRYWFGYRGESGGASGGRLCADPFTIAADGTVQPIAPTTGPQTVILPPPLPHARPAHPRLAYKKH</sequence>
<protein>
    <submittedName>
        <fullName evidence="5">Uncharacterized protein</fullName>
    </submittedName>
</protein>
<evidence type="ECO:0000313" key="6">
    <source>
        <dbReference type="Proteomes" id="UP000287394"/>
    </source>
</evidence>
<dbReference type="InterPro" id="IPR023296">
    <property type="entry name" value="Glyco_hydro_beta-prop_sf"/>
</dbReference>
<dbReference type="Gene3D" id="2.115.10.20">
    <property type="entry name" value="Glycosyl hydrolase domain, family 43"/>
    <property type="match status" value="1"/>
</dbReference>
<dbReference type="PANTHER" id="PTHR42812:SF5">
    <property type="entry name" value="ENDO-ARABINASE"/>
    <property type="match status" value="1"/>
</dbReference>
<gene>
    <name evidence="5" type="ORF">CCAX7_004970</name>
</gene>
<organism evidence="5 6">
    <name type="scientific">Capsulimonas corticalis</name>
    <dbReference type="NCBI Taxonomy" id="2219043"/>
    <lineage>
        <taxon>Bacteria</taxon>
        <taxon>Bacillati</taxon>
        <taxon>Armatimonadota</taxon>
        <taxon>Armatimonadia</taxon>
        <taxon>Capsulimonadales</taxon>
        <taxon>Capsulimonadaceae</taxon>
        <taxon>Capsulimonas</taxon>
    </lineage>
</organism>
<dbReference type="EMBL" id="AP025739">
    <property type="protein sequence ID" value="BDI28446.1"/>
    <property type="molecule type" value="Genomic_DNA"/>
</dbReference>
<evidence type="ECO:0000256" key="3">
    <source>
        <dbReference type="ARBA" id="ARBA00023295"/>
    </source>
</evidence>
<evidence type="ECO:0000256" key="4">
    <source>
        <dbReference type="RuleBase" id="RU361187"/>
    </source>
</evidence>
<dbReference type="AlphaFoldDB" id="A0A402D2U6"/>
<evidence type="ECO:0000256" key="1">
    <source>
        <dbReference type="ARBA" id="ARBA00009865"/>
    </source>
</evidence>